<reference evidence="1 2" key="1">
    <citation type="submission" date="2022-10" db="EMBL/GenBank/DDBJ databases">
        <title>Luteolibacter flavescens strain MCCC 1K03193, whole genome shotgun sequencing project.</title>
        <authorList>
            <person name="Zhao G."/>
            <person name="Shen L."/>
        </authorList>
    </citation>
    <scope>NUCLEOTIDE SEQUENCE [LARGE SCALE GENOMIC DNA]</scope>
    <source>
        <strain evidence="1 2">MCCC 1K03193</strain>
    </source>
</reference>
<protein>
    <submittedName>
        <fullName evidence="1">Uncharacterized protein</fullName>
    </submittedName>
</protein>
<organism evidence="1 2">
    <name type="scientific">Luteolibacter flavescens</name>
    <dbReference type="NCBI Taxonomy" id="1859460"/>
    <lineage>
        <taxon>Bacteria</taxon>
        <taxon>Pseudomonadati</taxon>
        <taxon>Verrucomicrobiota</taxon>
        <taxon>Verrucomicrobiia</taxon>
        <taxon>Verrucomicrobiales</taxon>
        <taxon>Verrucomicrobiaceae</taxon>
        <taxon>Luteolibacter</taxon>
    </lineage>
</organism>
<dbReference type="EMBL" id="JAPDDS010000005">
    <property type="protein sequence ID" value="MCW1885436.1"/>
    <property type="molecule type" value="Genomic_DNA"/>
</dbReference>
<keyword evidence="2" id="KW-1185">Reference proteome</keyword>
<sequence>MKPAYEDGWNPSKVAEYLLANPYYVEWYSIEEQPTQWIAADGRLFVMMDDDEARWLATWKFVEDRGRVTRAELLAEFGAPQAD</sequence>
<evidence type="ECO:0000313" key="2">
    <source>
        <dbReference type="Proteomes" id="UP001207930"/>
    </source>
</evidence>
<accession>A0ABT3FPE4</accession>
<dbReference type="Proteomes" id="UP001207930">
    <property type="component" value="Unassembled WGS sequence"/>
</dbReference>
<name>A0ABT3FPE4_9BACT</name>
<comment type="caution">
    <text evidence="1">The sequence shown here is derived from an EMBL/GenBank/DDBJ whole genome shotgun (WGS) entry which is preliminary data.</text>
</comment>
<proteinExistence type="predicted"/>
<dbReference type="RefSeq" id="WP_264501391.1">
    <property type="nucleotide sequence ID" value="NZ_JAPDDS010000005.1"/>
</dbReference>
<gene>
    <name evidence="1" type="ORF">OKA04_11910</name>
</gene>
<evidence type="ECO:0000313" key="1">
    <source>
        <dbReference type="EMBL" id="MCW1885436.1"/>
    </source>
</evidence>